<keyword evidence="7 10" id="KW-0067">ATP-binding</keyword>
<proteinExistence type="inferred from homology"/>
<dbReference type="PANTHER" id="PTHR11088:SF60">
    <property type="entry name" value="TRNA DIMETHYLALLYLTRANSFERASE"/>
    <property type="match status" value="1"/>
</dbReference>
<dbReference type="SUPFAM" id="SSF52540">
    <property type="entry name" value="P-loop containing nucleoside triphosphate hydrolases"/>
    <property type="match status" value="2"/>
</dbReference>
<evidence type="ECO:0000256" key="10">
    <source>
        <dbReference type="HAMAP-Rule" id="MF_00185"/>
    </source>
</evidence>
<dbReference type="Gene3D" id="3.40.50.300">
    <property type="entry name" value="P-loop containing nucleotide triphosphate hydrolases"/>
    <property type="match status" value="1"/>
</dbReference>
<dbReference type="EMBL" id="VMGI01000040">
    <property type="protein sequence ID" value="TSC92948.1"/>
    <property type="molecule type" value="Genomic_DNA"/>
</dbReference>
<evidence type="ECO:0000256" key="1">
    <source>
        <dbReference type="ARBA" id="ARBA00001946"/>
    </source>
</evidence>
<comment type="catalytic activity">
    <reaction evidence="9 10 11">
        <text>adenosine(37) in tRNA + dimethylallyl diphosphate = N(6)-dimethylallyladenosine(37) in tRNA + diphosphate</text>
        <dbReference type="Rhea" id="RHEA:26482"/>
        <dbReference type="Rhea" id="RHEA-COMP:10162"/>
        <dbReference type="Rhea" id="RHEA-COMP:10375"/>
        <dbReference type="ChEBI" id="CHEBI:33019"/>
        <dbReference type="ChEBI" id="CHEBI:57623"/>
        <dbReference type="ChEBI" id="CHEBI:74411"/>
        <dbReference type="ChEBI" id="CHEBI:74415"/>
        <dbReference type="EC" id="2.5.1.75"/>
    </reaction>
</comment>
<evidence type="ECO:0000313" key="14">
    <source>
        <dbReference type="EMBL" id="TSC92948.1"/>
    </source>
</evidence>
<reference evidence="14 15" key="1">
    <citation type="submission" date="2017-07" db="EMBL/GenBank/DDBJ databases">
        <title>Mechanisms for carbon and nitrogen cycling indicate functional differentiation within the Candidate Phyla Radiation.</title>
        <authorList>
            <person name="Danczak R.E."/>
            <person name="Johnston M.D."/>
            <person name="Kenah C."/>
            <person name="Slattery M."/>
            <person name="Wrighton K.C."/>
            <person name="Wilkins M.J."/>
        </authorList>
    </citation>
    <scope>NUCLEOTIDE SEQUENCE [LARGE SCALE GENOMIC DNA]</scope>
    <source>
        <strain evidence="14">Licking1014_85</strain>
    </source>
</reference>
<evidence type="ECO:0000256" key="2">
    <source>
        <dbReference type="ARBA" id="ARBA00003213"/>
    </source>
</evidence>
<comment type="function">
    <text evidence="2 10 12">Catalyzes the transfer of a dimethylallyl group onto the adenine at position 37 in tRNAs that read codons beginning with uridine, leading to the formation of N6-(dimethylallyl)adenosine (i(6)A).</text>
</comment>
<sequence length="290" mass="33779">MKKIVAIIGPTASGKSDLARKLIEKFPNLEAISIDSRQIFKRLDLGTGKDKSFFQHLIDIAEPEENFSVVKFRNLALNTVNKIHQHNKIPLLVGGSPYYMDAIVYDINFPEVSVNLELREKLEKMTTSVLYKKLNRLDSARAENIDPRNRKRIIRAIEIVESTGRPVPSLNHKKLRFNTLIIGIDIDRDLLYAKIDKRVNDRIESGMIKEIRDLISSGISKAWLKNLGLEYKLITEYLEAKYTRDEMIQKLKFEIHAFCRRQLTWYRQNKDIIWIDNFTQAKSLVNDFML</sequence>
<evidence type="ECO:0000256" key="4">
    <source>
        <dbReference type="ARBA" id="ARBA00022679"/>
    </source>
</evidence>
<name>A0A554LJD2_9BACT</name>
<evidence type="ECO:0000256" key="8">
    <source>
        <dbReference type="ARBA" id="ARBA00022842"/>
    </source>
</evidence>
<dbReference type="GO" id="GO:0005524">
    <property type="term" value="F:ATP binding"/>
    <property type="evidence" value="ECO:0007669"/>
    <property type="project" value="UniProtKB-UniRule"/>
</dbReference>
<evidence type="ECO:0000256" key="7">
    <source>
        <dbReference type="ARBA" id="ARBA00022840"/>
    </source>
</evidence>
<evidence type="ECO:0000256" key="5">
    <source>
        <dbReference type="ARBA" id="ARBA00022694"/>
    </source>
</evidence>
<evidence type="ECO:0000256" key="11">
    <source>
        <dbReference type="RuleBase" id="RU003783"/>
    </source>
</evidence>
<dbReference type="EC" id="2.5.1.75" evidence="10"/>
<evidence type="ECO:0000256" key="3">
    <source>
        <dbReference type="ARBA" id="ARBA00005842"/>
    </source>
</evidence>
<feature type="binding site" evidence="10">
    <location>
        <begin position="9"/>
        <end position="16"/>
    </location>
    <ligand>
        <name>ATP</name>
        <dbReference type="ChEBI" id="CHEBI:30616"/>
    </ligand>
</feature>
<comment type="caution">
    <text evidence="14">The sequence shown here is derived from an EMBL/GenBank/DDBJ whole genome shotgun (WGS) entry which is preliminary data.</text>
</comment>
<dbReference type="HAMAP" id="MF_00185">
    <property type="entry name" value="IPP_trans"/>
    <property type="match status" value="1"/>
</dbReference>
<dbReference type="GO" id="GO:0052381">
    <property type="term" value="F:tRNA dimethylallyltransferase activity"/>
    <property type="evidence" value="ECO:0007669"/>
    <property type="project" value="UniProtKB-UniRule"/>
</dbReference>
<feature type="site" description="Interaction with substrate tRNA" evidence="10">
    <location>
        <position position="119"/>
    </location>
</feature>
<accession>A0A554LJD2</accession>
<dbReference type="Proteomes" id="UP000315589">
    <property type="component" value="Unassembled WGS sequence"/>
</dbReference>
<keyword evidence="5 10" id="KW-0819">tRNA processing</keyword>
<dbReference type="NCBIfam" id="TIGR00174">
    <property type="entry name" value="miaA"/>
    <property type="match status" value="1"/>
</dbReference>
<evidence type="ECO:0000256" key="9">
    <source>
        <dbReference type="ARBA" id="ARBA00049563"/>
    </source>
</evidence>
<evidence type="ECO:0000256" key="6">
    <source>
        <dbReference type="ARBA" id="ARBA00022741"/>
    </source>
</evidence>
<protein>
    <recommendedName>
        <fullName evidence="10">tRNA dimethylallyltransferase</fullName>
        <ecNumber evidence="10">2.5.1.75</ecNumber>
    </recommendedName>
    <alternativeName>
        <fullName evidence="10">Dimethylallyl diphosphate:tRNA dimethylallyltransferase</fullName>
        <shortName evidence="10">DMAPP:tRNA dimethylallyltransferase</shortName>
        <shortName evidence="10">DMATase</shortName>
    </alternativeName>
    <alternativeName>
        <fullName evidence="10">Isopentenyl-diphosphate:tRNA isopentenyltransferase</fullName>
        <shortName evidence="10">IPP transferase</shortName>
        <shortName evidence="10">IPPT</shortName>
        <shortName evidence="10">IPTase</shortName>
    </alternativeName>
</protein>
<comment type="subunit">
    <text evidence="10">Monomer.</text>
</comment>
<keyword evidence="8 10" id="KW-0460">Magnesium</keyword>
<feature type="site" description="Interaction with substrate tRNA" evidence="10">
    <location>
        <position position="96"/>
    </location>
</feature>
<comment type="caution">
    <text evidence="10">Lacks conserved residue(s) required for the propagation of feature annotation.</text>
</comment>
<comment type="similarity">
    <text evidence="3 10 13">Belongs to the IPP transferase family.</text>
</comment>
<gene>
    <name evidence="10" type="primary">miaA</name>
    <name evidence="14" type="ORF">CEN91_329</name>
</gene>
<evidence type="ECO:0000256" key="12">
    <source>
        <dbReference type="RuleBase" id="RU003784"/>
    </source>
</evidence>
<dbReference type="InterPro" id="IPR018022">
    <property type="entry name" value="IPT"/>
</dbReference>
<dbReference type="InterPro" id="IPR039657">
    <property type="entry name" value="Dimethylallyltransferase"/>
</dbReference>
<dbReference type="Gene3D" id="1.10.20.140">
    <property type="match status" value="1"/>
</dbReference>
<feature type="region of interest" description="Interaction with substrate tRNA" evidence="10">
    <location>
        <begin position="35"/>
        <end position="38"/>
    </location>
</feature>
<dbReference type="GO" id="GO:0006400">
    <property type="term" value="P:tRNA modification"/>
    <property type="evidence" value="ECO:0007669"/>
    <property type="project" value="TreeGrafter"/>
</dbReference>
<evidence type="ECO:0000256" key="13">
    <source>
        <dbReference type="RuleBase" id="RU003785"/>
    </source>
</evidence>
<keyword evidence="4 10" id="KW-0808">Transferase</keyword>
<keyword evidence="6 10" id="KW-0547">Nucleotide-binding</keyword>
<dbReference type="AlphaFoldDB" id="A0A554LJD2"/>
<dbReference type="PANTHER" id="PTHR11088">
    <property type="entry name" value="TRNA DIMETHYLALLYLTRANSFERASE"/>
    <property type="match status" value="1"/>
</dbReference>
<evidence type="ECO:0000313" key="15">
    <source>
        <dbReference type="Proteomes" id="UP000315589"/>
    </source>
</evidence>
<organism evidence="14 15">
    <name type="scientific">Candidatus Berkelbacteria bacterium Licking1014_85</name>
    <dbReference type="NCBI Taxonomy" id="2017148"/>
    <lineage>
        <taxon>Bacteria</taxon>
        <taxon>Candidatus Berkelbacteria</taxon>
    </lineage>
</organism>
<dbReference type="InterPro" id="IPR027417">
    <property type="entry name" value="P-loop_NTPase"/>
</dbReference>
<feature type="binding site" evidence="10">
    <location>
        <begin position="11"/>
        <end position="16"/>
    </location>
    <ligand>
        <name>substrate</name>
    </ligand>
</feature>
<dbReference type="Pfam" id="PF01715">
    <property type="entry name" value="IPPT"/>
    <property type="match status" value="1"/>
</dbReference>
<comment type="cofactor">
    <cofactor evidence="1 10">
        <name>Mg(2+)</name>
        <dbReference type="ChEBI" id="CHEBI:18420"/>
    </cofactor>
</comment>